<organism evidence="1 2">
    <name type="scientific">Halalkalicoccus paucihalophilus</name>
    <dbReference type="NCBI Taxonomy" id="1008153"/>
    <lineage>
        <taxon>Archaea</taxon>
        <taxon>Methanobacteriati</taxon>
        <taxon>Methanobacteriota</taxon>
        <taxon>Stenosarchaea group</taxon>
        <taxon>Halobacteria</taxon>
        <taxon>Halobacteriales</taxon>
        <taxon>Halococcaceae</taxon>
        <taxon>Halalkalicoccus</taxon>
    </lineage>
</organism>
<name>A0A151AA60_9EURY</name>
<protein>
    <submittedName>
        <fullName evidence="1">Uncharacterized protein</fullName>
    </submittedName>
</protein>
<dbReference type="AlphaFoldDB" id="A0A151AA60"/>
<evidence type="ECO:0000313" key="2">
    <source>
        <dbReference type="Proteomes" id="UP000075321"/>
    </source>
</evidence>
<dbReference type="Proteomes" id="UP000075321">
    <property type="component" value="Unassembled WGS sequence"/>
</dbReference>
<gene>
    <name evidence="1" type="ORF">HAPAU_35710</name>
</gene>
<dbReference type="PATRIC" id="fig|1008153.3.peg.3764"/>
<reference evidence="1 2" key="1">
    <citation type="submission" date="2016-02" db="EMBL/GenBank/DDBJ databases">
        <title>Genome sequence of Halalkalicoccus paucihalophilus DSM 24557.</title>
        <authorList>
            <person name="Poehlein A."/>
            <person name="Daniel R."/>
        </authorList>
    </citation>
    <scope>NUCLEOTIDE SEQUENCE [LARGE SCALE GENOMIC DNA]</scope>
    <source>
        <strain evidence="1 2">DSM 24557</strain>
    </source>
</reference>
<sequence length="44" mass="4823">MVASIVDPLIRLHLVQNISQALFLQEISLADNCSTDIRVNGGRT</sequence>
<dbReference type="EMBL" id="LTAZ01000013">
    <property type="protein sequence ID" value="KYH24588.1"/>
    <property type="molecule type" value="Genomic_DNA"/>
</dbReference>
<comment type="caution">
    <text evidence="1">The sequence shown here is derived from an EMBL/GenBank/DDBJ whole genome shotgun (WGS) entry which is preliminary data.</text>
</comment>
<keyword evidence="2" id="KW-1185">Reference proteome</keyword>
<accession>A0A151AA60</accession>
<evidence type="ECO:0000313" key="1">
    <source>
        <dbReference type="EMBL" id="KYH24588.1"/>
    </source>
</evidence>
<proteinExistence type="predicted"/>